<evidence type="ECO:0000256" key="8">
    <source>
        <dbReference type="ARBA" id="ARBA00023136"/>
    </source>
</evidence>
<evidence type="ECO:0000256" key="5">
    <source>
        <dbReference type="ARBA" id="ARBA00022729"/>
    </source>
</evidence>
<accession>A0A9W7B3X4</accession>
<dbReference type="Gene3D" id="2.40.70.10">
    <property type="entry name" value="Acid Proteases"/>
    <property type="match status" value="2"/>
</dbReference>
<evidence type="ECO:0000256" key="4">
    <source>
        <dbReference type="ARBA" id="ARBA00022692"/>
    </source>
</evidence>
<evidence type="ECO:0000256" key="2">
    <source>
        <dbReference type="ARBA" id="ARBA00007447"/>
    </source>
</evidence>
<evidence type="ECO:0000256" key="6">
    <source>
        <dbReference type="ARBA" id="ARBA00022801"/>
    </source>
</evidence>
<dbReference type="SUPFAM" id="SSF50630">
    <property type="entry name" value="Acid proteases"/>
    <property type="match status" value="1"/>
</dbReference>
<keyword evidence="6" id="KW-0378">Hydrolase</keyword>
<keyword evidence="7" id="KW-1133">Transmembrane helix</keyword>
<protein>
    <recommendedName>
        <fullName evidence="11">Peptidase A1 domain-containing protein</fullName>
    </recommendedName>
</protein>
<dbReference type="PROSITE" id="PS51767">
    <property type="entry name" value="PEPTIDASE_A1"/>
    <property type="match status" value="1"/>
</dbReference>
<gene>
    <name evidence="12" type="ORF">TrVE_jg5568</name>
</gene>
<dbReference type="GO" id="GO:0006508">
    <property type="term" value="P:proteolysis"/>
    <property type="evidence" value="ECO:0007669"/>
    <property type="project" value="UniProtKB-KW"/>
</dbReference>
<evidence type="ECO:0000256" key="7">
    <source>
        <dbReference type="ARBA" id="ARBA00022989"/>
    </source>
</evidence>
<dbReference type="PANTHER" id="PTHR13683">
    <property type="entry name" value="ASPARTYL PROTEASES"/>
    <property type="match status" value="1"/>
</dbReference>
<keyword evidence="3" id="KW-0645">Protease</keyword>
<name>A0A9W7B3X4_9STRA</name>
<organism evidence="12 13">
    <name type="scientific">Triparma verrucosa</name>
    <dbReference type="NCBI Taxonomy" id="1606542"/>
    <lineage>
        <taxon>Eukaryota</taxon>
        <taxon>Sar</taxon>
        <taxon>Stramenopiles</taxon>
        <taxon>Ochrophyta</taxon>
        <taxon>Bolidophyceae</taxon>
        <taxon>Parmales</taxon>
        <taxon>Triparmaceae</taxon>
        <taxon>Triparma</taxon>
    </lineage>
</organism>
<evidence type="ECO:0000259" key="11">
    <source>
        <dbReference type="PROSITE" id="PS51767"/>
    </source>
</evidence>
<feature type="active site" evidence="9">
    <location>
        <position position="54"/>
    </location>
</feature>
<evidence type="ECO:0000256" key="1">
    <source>
        <dbReference type="ARBA" id="ARBA00004370"/>
    </source>
</evidence>
<comment type="caution">
    <text evidence="12">The sequence shown here is derived from an EMBL/GenBank/DDBJ whole genome shotgun (WGS) entry which is preliminary data.</text>
</comment>
<feature type="domain" description="Peptidase A1" evidence="11">
    <location>
        <begin position="36"/>
        <end position="366"/>
    </location>
</feature>
<feature type="active site" evidence="9">
    <location>
        <position position="257"/>
    </location>
</feature>
<keyword evidence="5 10" id="KW-0732">Signal</keyword>
<dbReference type="AlphaFoldDB" id="A0A9W7B3X4"/>
<dbReference type="Proteomes" id="UP001165160">
    <property type="component" value="Unassembled WGS sequence"/>
</dbReference>
<dbReference type="InterPro" id="IPR001461">
    <property type="entry name" value="Aspartic_peptidase_A1"/>
</dbReference>
<evidence type="ECO:0000256" key="10">
    <source>
        <dbReference type="SAM" id="SignalP"/>
    </source>
</evidence>
<comment type="similarity">
    <text evidence="2">Belongs to the peptidase A1 family.</text>
</comment>
<dbReference type="InterPro" id="IPR032861">
    <property type="entry name" value="TAXi_N"/>
</dbReference>
<dbReference type="EMBL" id="BRXX01000027">
    <property type="protein sequence ID" value="GMH83531.1"/>
    <property type="molecule type" value="Genomic_DNA"/>
</dbReference>
<keyword evidence="13" id="KW-1185">Reference proteome</keyword>
<dbReference type="Pfam" id="PF14543">
    <property type="entry name" value="TAXi_N"/>
    <property type="match status" value="1"/>
</dbReference>
<dbReference type="GO" id="GO:0004190">
    <property type="term" value="F:aspartic-type endopeptidase activity"/>
    <property type="evidence" value="ECO:0007669"/>
    <property type="project" value="InterPro"/>
</dbReference>
<evidence type="ECO:0000256" key="9">
    <source>
        <dbReference type="PIRSR" id="PIRSR601461-1"/>
    </source>
</evidence>
<feature type="chain" id="PRO_5040877631" description="Peptidase A1 domain-containing protein" evidence="10">
    <location>
        <begin position="21"/>
        <end position="369"/>
    </location>
</feature>
<sequence length="369" mass="40460">MLRIPTLTLLFFVLSNFSKPYPLPLSVLPSKLSPSHSVSISLGSPPIDVALIVDSGSHHLALPCSHDLKKGKGKGKGGDYEVGKSISAAYHDCESCPHETQCDGGFCVHTQGYSEGSKWTSKTVTDKVSNLGVESKSLTESTIYCITEQTGMFEDQPEDGLLGLARGADLLQSFGSSESSSPPSYRLCMTPVGGYIDFEPSDSDSGSDSDKLDAPHSQLIKNTNDYYSVKIDHIALGGVLLQCNKVYYNRGKGTILDTGTTDIYLPRDCRASFEKIWRDLTERAFHNDEAYYDYAEFEMLPSLVFYVAGGTEFTVHPSSYMEGTDTLGHFTCRIYLDEQYGIIVGAFGLQYHAIDFEGGGVRIKESECW</sequence>
<keyword evidence="8" id="KW-0472">Membrane</keyword>
<dbReference type="PANTHER" id="PTHR13683:SF375">
    <property type="entry name" value="PEPTIDASE A1 DOMAIN-CONTAINING PROTEIN"/>
    <property type="match status" value="1"/>
</dbReference>
<dbReference type="CDD" id="cd05471">
    <property type="entry name" value="pepsin_like"/>
    <property type="match status" value="1"/>
</dbReference>
<comment type="subcellular location">
    <subcellularLocation>
        <location evidence="1">Membrane</location>
    </subcellularLocation>
</comment>
<evidence type="ECO:0000313" key="13">
    <source>
        <dbReference type="Proteomes" id="UP001165160"/>
    </source>
</evidence>
<dbReference type="Pfam" id="PF00026">
    <property type="entry name" value="Asp"/>
    <property type="match status" value="1"/>
</dbReference>
<evidence type="ECO:0000313" key="12">
    <source>
        <dbReference type="EMBL" id="GMH83531.1"/>
    </source>
</evidence>
<feature type="signal peptide" evidence="10">
    <location>
        <begin position="1"/>
        <end position="20"/>
    </location>
</feature>
<proteinExistence type="inferred from homology"/>
<dbReference type="InterPro" id="IPR034164">
    <property type="entry name" value="Pepsin-like_dom"/>
</dbReference>
<dbReference type="GO" id="GO:0016020">
    <property type="term" value="C:membrane"/>
    <property type="evidence" value="ECO:0007669"/>
    <property type="project" value="UniProtKB-SubCell"/>
</dbReference>
<reference evidence="13" key="1">
    <citation type="journal article" date="2023" name="Commun. Biol.">
        <title>Genome analysis of Parmales, the sister group of diatoms, reveals the evolutionary specialization of diatoms from phago-mixotrophs to photoautotrophs.</title>
        <authorList>
            <person name="Ban H."/>
            <person name="Sato S."/>
            <person name="Yoshikawa S."/>
            <person name="Yamada K."/>
            <person name="Nakamura Y."/>
            <person name="Ichinomiya M."/>
            <person name="Sato N."/>
            <person name="Blanc-Mathieu R."/>
            <person name="Endo H."/>
            <person name="Kuwata A."/>
            <person name="Ogata H."/>
        </authorList>
    </citation>
    <scope>NUCLEOTIDE SEQUENCE [LARGE SCALE GENOMIC DNA]</scope>
    <source>
        <strain evidence="13">NIES 3699</strain>
    </source>
</reference>
<keyword evidence="4" id="KW-0812">Transmembrane</keyword>
<evidence type="ECO:0000256" key="3">
    <source>
        <dbReference type="ARBA" id="ARBA00022670"/>
    </source>
</evidence>
<dbReference type="InterPro" id="IPR021109">
    <property type="entry name" value="Peptidase_aspartic_dom_sf"/>
</dbReference>
<dbReference type="InterPro" id="IPR033121">
    <property type="entry name" value="PEPTIDASE_A1"/>
</dbReference>